<name>A0A0N4U7F3_DRAME</name>
<evidence type="ECO:0000313" key="7">
    <source>
        <dbReference type="Proteomes" id="UP000038040"/>
    </source>
</evidence>
<dbReference type="OrthoDB" id="420076at2759"/>
<evidence type="ECO:0000259" key="5">
    <source>
        <dbReference type="PROSITE" id="PS51746"/>
    </source>
</evidence>
<reference evidence="9" key="1">
    <citation type="submission" date="2017-02" db="UniProtKB">
        <authorList>
            <consortium name="WormBaseParasite"/>
        </authorList>
    </citation>
    <scope>IDENTIFICATION</scope>
</reference>
<dbReference type="Gene3D" id="3.60.40.10">
    <property type="entry name" value="PPM-type phosphatase domain"/>
    <property type="match status" value="1"/>
</dbReference>
<accession>A0A0N4U7F3</accession>
<dbReference type="SMART" id="SM00332">
    <property type="entry name" value="PP2Cc"/>
    <property type="match status" value="1"/>
</dbReference>
<dbReference type="InterPro" id="IPR015655">
    <property type="entry name" value="PP2C"/>
</dbReference>
<dbReference type="InterPro" id="IPR036457">
    <property type="entry name" value="PPM-type-like_dom_sf"/>
</dbReference>
<evidence type="ECO:0000313" key="9">
    <source>
        <dbReference type="WBParaSite" id="DME_0000291301-mRNA-1"/>
    </source>
</evidence>
<keyword evidence="3 4" id="KW-0904">Protein phosphatase</keyword>
<dbReference type="GO" id="GO:0005739">
    <property type="term" value="C:mitochondrion"/>
    <property type="evidence" value="ECO:0007669"/>
    <property type="project" value="TreeGrafter"/>
</dbReference>
<dbReference type="SUPFAM" id="SSF81606">
    <property type="entry name" value="PP2C-like"/>
    <property type="match status" value="1"/>
</dbReference>
<dbReference type="InterPro" id="IPR001932">
    <property type="entry name" value="PPM-type_phosphatase-like_dom"/>
</dbReference>
<evidence type="ECO:0000256" key="2">
    <source>
        <dbReference type="ARBA" id="ARBA00022801"/>
    </source>
</evidence>
<dbReference type="Pfam" id="PF00481">
    <property type="entry name" value="PP2C"/>
    <property type="match status" value="1"/>
</dbReference>
<evidence type="ECO:0000256" key="4">
    <source>
        <dbReference type="RuleBase" id="RU003465"/>
    </source>
</evidence>
<dbReference type="AlphaFoldDB" id="A0A0N4U7F3"/>
<dbReference type="PANTHER" id="PTHR13832:SF792">
    <property type="entry name" value="GM14286P"/>
    <property type="match status" value="1"/>
</dbReference>
<dbReference type="Proteomes" id="UP000038040">
    <property type="component" value="Unplaced"/>
</dbReference>
<dbReference type="EMBL" id="UYYG01000001">
    <property type="protein sequence ID" value="VDN50169.1"/>
    <property type="molecule type" value="Genomic_DNA"/>
</dbReference>
<dbReference type="CDD" id="cd00143">
    <property type="entry name" value="PP2Cc"/>
    <property type="match status" value="1"/>
</dbReference>
<evidence type="ECO:0000256" key="3">
    <source>
        <dbReference type="ARBA" id="ARBA00022912"/>
    </source>
</evidence>
<dbReference type="STRING" id="318479.A0A0N4U7F3"/>
<dbReference type="InterPro" id="IPR000222">
    <property type="entry name" value="PP2C_BS"/>
</dbReference>
<proteinExistence type="inferred from homology"/>
<keyword evidence="1" id="KW-0479">Metal-binding</keyword>
<evidence type="ECO:0000313" key="6">
    <source>
        <dbReference type="EMBL" id="VDN50169.1"/>
    </source>
</evidence>
<dbReference type="PROSITE" id="PS51746">
    <property type="entry name" value="PPM_2"/>
    <property type="match status" value="1"/>
</dbReference>
<dbReference type="GO" id="GO:0004741">
    <property type="term" value="F:[pyruvate dehydrogenase (acetyl-transferring)]-phosphatase activity"/>
    <property type="evidence" value="ECO:0007669"/>
    <property type="project" value="TreeGrafter"/>
</dbReference>
<keyword evidence="8" id="KW-1185">Reference proteome</keyword>
<comment type="similarity">
    <text evidence="4">Belongs to the PP2C family.</text>
</comment>
<organism evidence="7 9">
    <name type="scientific">Dracunculus medinensis</name>
    <name type="common">Guinea worm</name>
    <dbReference type="NCBI Taxonomy" id="318479"/>
    <lineage>
        <taxon>Eukaryota</taxon>
        <taxon>Metazoa</taxon>
        <taxon>Ecdysozoa</taxon>
        <taxon>Nematoda</taxon>
        <taxon>Chromadorea</taxon>
        <taxon>Rhabditida</taxon>
        <taxon>Spirurina</taxon>
        <taxon>Dracunculoidea</taxon>
        <taxon>Dracunculidae</taxon>
        <taxon>Dracunculus</taxon>
    </lineage>
</organism>
<gene>
    <name evidence="6" type="ORF">DME_LOCUS142</name>
</gene>
<feature type="domain" description="PPM-type phosphatase" evidence="5">
    <location>
        <begin position="43"/>
        <end position="445"/>
    </location>
</feature>
<dbReference type="PANTHER" id="PTHR13832">
    <property type="entry name" value="PROTEIN PHOSPHATASE 2C"/>
    <property type="match status" value="1"/>
</dbReference>
<keyword evidence="2 4" id="KW-0378">Hydrolase</keyword>
<dbReference type="Proteomes" id="UP000274756">
    <property type="component" value="Unassembled WGS sequence"/>
</dbReference>
<evidence type="ECO:0000313" key="8">
    <source>
        <dbReference type="Proteomes" id="UP000274756"/>
    </source>
</evidence>
<dbReference type="GO" id="GO:0046872">
    <property type="term" value="F:metal ion binding"/>
    <property type="evidence" value="ECO:0007669"/>
    <property type="project" value="UniProtKB-KW"/>
</dbReference>
<protein>
    <submittedName>
        <fullName evidence="9">PPM-type phosphatase domain-containing protein</fullName>
    </submittedName>
</protein>
<reference evidence="6 8" key="2">
    <citation type="submission" date="2018-11" db="EMBL/GenBank/DDBJ databases">
        <authorList>
            <consortium name="Pathogen Informatics"/>
        </authorList>
    </citation>
    <scope>NUCLEOTIDE SEQUENCE [LARGE SCALE GENOMIC DNA]</scope>
</reference>
<dbReference type="WBParaSite" id="DME_0000291301-mRNA-1">
    <property type="protein sequence ID" value="DME_0000291301-mRNA-1"/>
    <property type="gene ID" value="DME_0000291301"/>
</dbReference>
<sequence>MLLKTGNLFIQLNRRSICGKAEMDAKIRAYQQSVSVLDDAIDKITFSQLPANNPIEDHYSIAKCLHTNSYFFGIFDGHGSECCSRHVSVRLYDYLCASVLKKYSFNNLSDRDQLKWIFSSSDRDFSPSFRQRHAANLEKFIKNDSMDTATMMKVIENAFLAMDDDISNDALPDTNGNISRNRVKIAVSGSCGIVAHLRKNHLHVANVGDSVAILGTLKNGHIAPQLLSKLHSCDNTDEIKRVRSAHPISESETILRSDRLLGELYPLRAFGDVRYKWPLKLQKIILAPFDIDVPNGLQTPPYLTALPEVFYHRLTSDDQFLILASDGLWEWLDPDTVVRLVYDHTIGTETLTPYQPDYHLSLSEASHFNSHILKLIVFERLQKRLLGECKKPLDENSATHLIRHALGGCASDAEEQYLRLKDMLESPPGTARNIRDDISIIIVHFSQQYLQMNRVN</sequence>
<dbReference type="PROSITE" id="PS01032">
    <property type="entry name" value="PPM_1"/>
    <property type="match status" value="1"/>
</dbReference>
<evidence type="ECO:0000256" key="1">
    <source>
        <dbReference type="ARBA" id="ARBA00022723"/>
    </source>
</evidence>